<accession>N1NFJ8</accession>
<reference evidence="1" key="1">
    <citation type="submission" date="2013-03" db="EMBL/GenBank/DDBJ databases">
        <title>Isolation and characterisation of a regulatory gene of anthocyanin biosynthesis pathway from tuberous roots of Indian purple fleshed sweet potato.</title>
        <authorList>
            <person name="Choudhury N."/>
            <person name="Sur P.P."/>
            <person name="Tarafdar J."/>
        </authorList>
    </citation>
    <scope>NUCLEOTIDE SEQUENCE</scope>
    <source>
        <tissue evidence="1">Tuberous root</tissue>
    </source>
</reference>
<feature type="non-terminal residue" evidence="1">
    <location>
        <position position="1"/>
    </location>
</feature>
<dbReference type="EMBL" id="HF937132">
    <property type="protein sequence ID" value="CCW28004.1"/>
    <property type="molecule type" value="Genomic_DNA"/>
</dbReference>
<gene>
    <name evidence="1" type="primary">myb2</name>
</gene>
<dbReference type="AlphaFoldDB" id="N1NFJ8"/>
<protein>
    <submittedName>
        <fullName evidence="1">R2R3 type transcription factor</fullName>
    </submittedName>
</protein>
<name>N1NFJ8_IPOBA</name>
<organism evidence="1">
    <name type="scientific">Ipomoea batatas</name>
    <name type="common">Sweet potato</name>
    <name type="synonym">Convolvulus batatas</name>
    <dbReference type="NCBI Taxonomy" id="4120"/>
    <lineage>
        <taxon>Eukaryota</taxon>
        <taxon>Viridiplantae</taxon>
        <taxon>Streptophyta</taxon>
        <taxon>Embryophyta</taxon>
        <taxon>Tracheophyta</taxon>
        <taxon>Spermatophyta</taxon>
        <taxon>Magnoliopsida</taxon>
        <taxon>eudicotyledons</taxon>
        <taxon>Gunneridae</taxon>
        <taxon>Pentapetalae</taxon>
        <taxon>asterids</taxon>
        <taxon>lamiids</taxon>
        <taxon>Solanales</taxon>
        <taxon>Convolvulaceae</taxon>
        <taxon>Ipomoeeae</taxon>
        <taxon>Ipomoea</taxon>
    </lineage>
</organism>
<proteinExistence type="predicted"/>
<feature type="non-terminal residue" evidence="1">
    <location>
        <position position="334"/>
    </location>
</feature>
<sequence>SKGLLKYYDYIYKCHYSEINAYLNSSDRSISVENSLQQICPSSLSSLSESTSSHHFTLSCGVVSSADGKVVVKFFCWKFSISKFDVVSGCVVICPWSCPSYPTTLVAFSVNSVVGDDEAFKNLRGRGLTTVFSVISGALPFQYLSCLEEAMADTFLCRWVFQKFFTSFAVLPGILPAISDHLNTCYHTRNYLSTIIGPAPAKSSVLNYRVFYFSDCHIFLKTKCSYNQVSGHYPHSWIFFSYCYCLCYNVVSFHNYLLNQMKYKESISPPLRPEPTPSHVSATACHYTIKSLTPQFDLRVLNSTLYAAIPTYYYYYTQNIYFKINNYTVNPSSL</sequence>
<evidence type="ECO:0000313" key="1">
    <source>
        <dbReference type="EMBL" id="CCW28004.1"/>
    </source>
</evidence>